<evidence type="ECO:0000256" key="1">
    <source>
        <dbReference type="SAM" id="MobiDB-lite"/>
    </source>
</evidence>
<accession>A0A3N1CZV5</accession>
<dbReference type="Proteomes" id="UP000272400">
    <property type="component" value="Unassembled WGS sequence"/>
</dbReference>
<feature type="compositionally biased region" description="Basic and acidic residues" evidence="1">
    <location>
        <begin position="58"/>
        <end position="70"/>
    </location>
</feature>
<evidence type="ECO:0000313" key="2">
    <source>
        <dbReference type="EMBL" id="ROO86799.1"/>
    </source>
</evidence>
<feature type="compositionally biased region" description="Pro residues" evidence="1">
    <location>
        <begin position="35"/>
        <end position="44"/>
    </location>
</feature>
<feature type="region of interest" description="Disordered" evidence="1">
    <location>
        <begin position="30"/>
        <end position="70"/>
    </location>
</feature>
<gene>
    <name evidence="2" type="ORF">EDD29_4380</name>
</gene>
<sequence>MLMGSAEGRRLFGLAALGLLLLCGACGSGPNAPSADPPVPPSPPSVASEQPQAEAVLEDPRPGQRPAGLDKELRFPVGGGGFNCYQQQEFALMTYLETEALGLPDGTIESGEATVYDTLDPRGPFMETIPFEDSFCVVGSKSGAAVTVTLTDPSGQTMDEQVVTPLSDPSNVVSDQKPFFVRFLPGVAEGTYTLTAVQGGHTVTREIRVSLPSSPKAFAVFDDRYSYGYDRAKSTTVTVAFGGLPPNEPTEFYLYHAGPDSYEGEGLDSVEVNTFHSAHTVTGSLDGTAFLALRITPGTLVGSYYLRNLDETAHTTWKIY</sequence>
<organism evidence="2 3">
    <name type="scientific">Actinocorallia herbida</name>
    <dbReference type="NCBI Taxonomy" id="58109"/>
    <lineage>
        <taxon>Bacteria</taxon>
        <taxon>Bacillati</taxon>
        <taxon>Actinomycetota</taxon>
        <taxon>Actinomycetes</taxon>
        <taxon>Streptosporangiales</taxon>
        <taxon>Thermomonosporaceae</taxon>
        <taxon>Actinocorallia</taxon>
    </lineage>
</organism>
<protein>
    <submittedName>
        <fullName evidence="2">Uncharacterized protein</fullName>
    </submittedName>
</protein>
<name>A0A3N1CZV5_9ACTN</name>
<comment type="caution">
    <text evidence="2">The sequence shown here is derived from an EMBL/GenBank/DDBJ whole genome shotgun (WGS) entry which is preliminary data.</text>
</comment>
<evidence type="ECO:0000313" key="3">
    <source>
        <dbReference type="Proteomes" id="UP000272400"/>
    </source>
</evidence>
<dbReference type="EMBL" id="RJKE01000001">
    <property type="protein sequence ID" value="ROO86799.1"/>
    <property type="molecule type" value="Genomic_DNA"/>
</dbReference>
<dbReference type="AlphaFoldDB" id="A0A3N1CZV5"/>
<keyword evidence="3" id="KW-1185">Reference proteome</keyword>
<reference evidence="2 3" key="1">
    <citation type="submission" date="2018-11" db="EMBL/GenBank/DDBJ databases">
        <title>Sequencing the genomes of 1000 actinobacteria strains.</title>
        <authorList>
            <person name="Klenk H.-P."/>
        </authorList>
    </citation>
    <scope>NUCLEOTIDE SEQUENCE [LARGE SCALE GENOMIC DNA]</scope>
    <source>
        <strain evidence="2 3">DSM 44254</strain>
    </source>
</reference>
<proteinExistence type="predicted"/>